<feature type="region of interest" description="Disordered" evidence="7">
    <location>
        <begin position="137"/>
        <end position="168"/>
    </location>
</feature>
<evidence type="ECO:0000256" key="6">
    <source>
        <dbReference type="RuleBase" id="RU361124"/>
    </source>
</evidence>
<dbReference type="GO" id="GO:0005634">
    <property type="term" value="C:nucleus"/>
    <property type="evidence" value="ECO:0007669"/>
    <property type="project" value="UniProtKB-SubCell"/>
</dbReference>
<evidence type="ECO:0000313" key="10">
    <source>
        <dbReference type="Proteomes" id="UP000693970"/>
    </source>
</evidence>
<evidence type="ECO:0000256" key="1">
    <source>
        <dbReference type="ARBA" id="ARBA00004123"/>
    </source>
</evidence>
<feature type="compositionally biased region" description="Polar residues" evidence="7">
    <location>
        <begin position="389"/>
        <end position="399"/>
    </location>
</feature>
<feature type="compositionally biased region" description="Basic and acidic residues" evidence="7">
    <location>
        <begin position="139"/>
        <end position="159"/>
    </location>
</feature>
<dbReference type="GO" id="GO:0035267">
    <property type="term" value="C:NuA4 histone acetyltransferase complex"/>
    <property type="evidence" value="ECO:0007669"/>
    <property type="project" value="InterPro"/>
</dbReference>
<reference evidence="9" key="2">
    <citation type="submission" date="2021-04" db="EMBL/GenBank/DDBJ databases">
        <authorList>
            <person name="Podell S."/>
        </authorList>
    </citation>
    <scope>NUCLEOTIDE SEQUENCE</scope>
    <source>
        <strain evidence="9">Hildebrandi</strain>
    </source>
</reference>
<comment type="caution">
    <text evidence="9">The sequence shown here is derived from an EMBL/GenBank/DDBJ whole genome shotgun (WGS) entry which is preliminary data.</text>
</comment>
<protein>
    <recommendedName>
        <fullName evidence="6">Enhancer of polycomb-like protein</fullName>
    </recommendedName>
</protein>
<dbReference type="Pfam" id="PF10513">
    <property type="entry name" value="EPL1"/>
    <property type="match status" value="1"/>
</dbReference>
<name>A0A9K3PX14_9STRA</name>
<keyword evidence="10" id="KW-1185">Reference proteome</keyword>
<reference evidence="9" key="1">
    <citation type="journal article" date="2021" name="Sci. Rep.">
        <title>Diploid genomic architecture of Nitzschia inconspicua, an elite biomass production diatom.</title>
        <authorList>
            <person name="Oliver A."/>
            <person name="Podell S."/>
            <person name="Pinowska A."/>
            <person name="Traller J.C."/>
            <person name="Smith S.R."/>
            <person name="McClure R."/>
            <person name="Beliaev A."/>
            <person name="Bohutskyi P."/>
            <person name="Hill E.A."/>
            <person name="Rabines A."/>
            <person name="Zheng H."/>
            <person name="Allen L.Z."/>
            <person name="Kuo A."/>
            <person name="Grigoriev I.V."/>
            <person name="Allen A.E."/>
            <person name="Hazlebeck D."/>
            <person name="Allen E.E."/>
        </authorList>
    </citation>
    <scope>NUCLEOTIDE SEQUENCE</scope>
    <source>
        <strain evidence="9">Hildebrandi</strain>
    </source>
</reference>
<comment type="subcellular location">
    <subcellularLocation>
        <location evidence="1 6">Nucleus</location>
    </subcellularLocation>
</comment>
<keyword evidence="5 6" id="KW-0539">Nucleus</keyword>
<keyword evidence="4 6" id="KW-0804">Transcription</keyword>
<dbReference type="GO" id="GO:0006357">
    <property type="term" value="P:regulation of transcription by RNA polymerase II"/>
    <property type="evidence" value="ECO:0007669"/>
    <property type="project" value="InterPro"/>
</dbReference>
<dbReference type="AlphaFoldDB" id="A0A9K3PX14"/>
<feature type="region of interest" description="Disordered" evidence="7">
    <location>
        <begin position="1"/>
        <end position="20"/>
    </location>
</feature>
<dbReference type="InterPro" id="IPR024943">
    <property type="entry name" value="Enhancer_polycomb"/>
</dbReference>
<gene>
    <name evidence="9" type="ORF">IV203_026223</name>
</gene>
<dbReference type="OrthoDB" id="435275at2759"/>
<organism evidence="9 10">
    <name type="scientific">Nitzschia inconspicua</name>
    <dbReference type="NCBI Taxonomy" id="303405"/>
    <lineage>
        <taxon>Eukaryota</taxon>
        <taxon>Sar</taxon>
        <taxon>Stramenopiles</taxon>
        <taxon>Ochrophyta</taxon>
        <taxon>Bacillariophyta</taxon>
        <taxon>Bacillariophyceae</taxon>
        <taxon>Bacillariophycidae</taxon>
        <taxon>Bacillariales</taxon>
        <taxon>Bacillariaceae</taxon>
        <taxon>Nitzschia</taxon>
    </lineage>
</organism>
<evidence type="ECO:0000256" key="7">
    <source>
        <dbReference type="SAM" id="MobiDB-lite"/>
    </source>
</evidence>
<evidence type="ECO:0000256" key="2">
    <source>
        <dbReference type="ARBA" id="ARBA00008035"/>
    </source>
</evidence>
<evidence type="ECO:0000313" key="9">
    <source>
        <dbReference type="EMBL" id="KAG7362863.1"/>
    </source>
</evidence>
<evidence type="ECO:0000256" key="3">
    <source>
        <dbReference type="ARBA" id="ARBA00023015"/>
    </source>
</evidence>
<accession>A0A9K3PX14</accession>
<evidence type="ECO:0000259" key="8">
    <source>
        <dbReference type="Pfam" id="PF10513"/>
    </source>
</evidence>
<dbReference type="EMBL" id="JAGRRH010000010">
    <property type="protein sequence ID" value="KAG7362863.1"/>
    <property type="molecule type" value="Genomic_DNA"/>
</dbReference>
<dbReference type="InterPro" id="IPR019542">
    <property type="entry name" value="Enhancer_polycomb-like_N"/>
</dbReference>
<feature type="domain" description="Enhancer of polycomb-like N-terminal" evidence="8">
    <location>
        <begin position="52"/>
        <end position="190"/>
    </location>
</feature>
<evidence type="ECO:0000256" key="4">
    <source>
        <dbReference type="ARBA" id="ARBA00023163"/>
    </source>
</evidence>
<dbReference type="PANTHER" id="PTHR14898">
    <property type="entry name" value="ENHANCER OF POLYCOMB"/>
    <property type="match status" value="1"/>
</dbReference>
<keyword evidence="3 6" id="KW-0805">Transcription regulation</keyword>
<feature type="region of interest" description="Disordered" evidence="7">
    <location>
        <begin position="370"/>
        <end position="431"/>
    </location>
</feature>
<dbReference type="Proteomes" id="UP000693970">
    <property type="component" value="Unassembled WGS sequence"/>
</dbReference>
<comment type="similarity">
    <text evidence="2 6">Belongs to the enhancer of polycomb family.</text>
</comment>
<sequence>MTNSGATNVPASESAGNGTQPVAALNVYKKVAIIRGSDDVLTYEDADGNVKTVTDLHLAAVQSTPLHRPKPKDDIPVPKIKTVETYEKDLAPDYGTPLSYVRYHRPTDQELRENLEYVADAEDEGWLLSNTKFGGSVPKSKDSVDKEKKDPDDSHRNNGDSKPSSLANSLSKITPLPLSMLEIMLDVLEKATGFDVIITLDQAEQLILQKLPQLYHMYPLKGKASVVVTIRQVVTEVYQYWVSKRGKLKRPLLRRFWPVTSLEDTNPHLVFRPREKEKYKLRKKRQNDMEAYRKMQQLKQDFSQVRLMLAMVKQREELSRSLVVLQKEWFEQKLYDAVDTSGLHRISKELDKQTLDELIQVEKHYDVREAGGSWRRKRGRRGTSQQGSLPGSLSASRNASPMPEDSLGVTFGPSMEGAMGVHRGTANAGTGSETLKRPLLIAGHNNGEPAPNFLQPLPTREKYATSWEGAVPHVTTVIDGRPVPTFRFRHRPRVGRGGRICIDRVPLETDPNVAPNTYYRAVGTPSRSLQPKERLLDLLPPQINKDRLSRRIEDICMSALREEYAAQELAASEALLPTAGVAGLPDPGENDGTAVVVKMKDWLNTDDQLWGEERFSCGPV</sequence>
<evidence type="ECO:0000256" key="5">
    <source>
        <dbReference type="ARBA" id="ARBA00023242"/>
    </source>
</evidence>
<proteinExistence type="inferred from homology"/>